<evidence type="ECO:0000259" key="3">
    <source>
        <dbReference type="PROSITE" id="PS50157"/>
    </source>
</evidence>
<evidence type="ECO:0000256" key="2">
    <source>
        <dbReference type="SAM" id="MobiDB-lite"/>
    </source>
</evidence>
<sequence length="340" mass="39073">MENRKQDLVLFIARRSNCDGTAEATKDGLRQGLTHTRRKYVGQYGLLNPEDNIKSLVFIQSSNKAFPRDGDTVRHIKAVLNNGRATNRPVVLAVNGWDGLSTNSVALVDLFRPYIDEVQITMAIWLQELQVFRKVSVKHAVLVLSGEYEGELEDLELPWATKEYIGKIQVIASWKNNISVDTLELRQETMNRNRVPNANGNGWFCEFPDCDKVCQTSERLVDHKHKHHGPKVSCRYCGREFTRTDHRDRHEKEVCRENPTVRAAKEAEPPKKRAKRGSKSKTLKREEGVVASDDGVPPYQLIQQNTWNFPRVDKDAPFSERVVYKMEVFCRFPECCFQVN</sequence>
<gene>
    <name evidence="4" type="ORF">ASPSYDRAFT_39603</name>
</gene>
<dbReference type="EMBL" id="KV878582">
    <property type="protein sequence ID" value="OJJ64836.1"/>
    <property type="molecule type" value="Genomic_DNA"/>
</dbReference>
<dbReference type="InterPro" id="IPR013087">
    <property type="entry name" value="Znf_C2H2_type"/>
</dbReference>
<dbReference type="OrthoDB" id="4358598at2759"/>
<dbReference type="PROSITE" id="PS50157">
    <property type="entry name" value="ZINC_FINGER_C2H2_2"/>
    <property type="match status" value="1"/>
</dbReference>
<dbReference type="Proteomes" id="UP000184356">
    <property type="component" value="Unassembled WGS sequence"/>
</dbReference>
<accession>A0A1L9TZG8</accession>
<dbReference type="Gene3D" id="3.30.160.60">
    <property type="entry name" value="Classic Zinc Finger"/>
    <property type="match status" value="1"/>
</dbReference>
<dbReference type="PROSITE" id="PS00028">
    <property type="entry name" value="ZINC_FINGER_C2H2_1"/>
    <property type="match status" value="1"/>
</dbReference>
<feature type="region of interest" description="Disordered" evidence="2">
    <location>
        <begin position="262"/>
        <end position="287"/>
    </location>
</feature>
<name>A0A1L9TZG8_9EURO</name>
<keyword evidence="5" id="KW-1185">Reference proteome</keyword>
<evidence type="ECO:0000256" key="1">
    <source>
        <dbReference type="PROSITE-ProRule" id="PRU00042"/>
    </source>
</evidence>
<dbReference type="VEuPathDB" id="FungiDB:ASPSYDRAFT_39603"/>
<proteinExistence type="predicted"/>
<protein>
    <recommendedName>
        <fullName evidence="3">C2H2-type domain-containing protein</fullName>
    </recommendedName>
</protein>
<reference evidence="5" key="1">
    <citation type="journal article" date="2017" name="Genome Biol.">
        <title>Comparative genomics reveals high biological diversity and specific adaptations in the industrially and medically important fungal genus Aspergillus.</title>
        <authorList>
            <person name="de Vries R.P."/>
            <person name="Riley R."/>
            <person name="Wiebenga A."/>
            <person name="Aguilar-Osorio G."/>
            <person name="Amillis S."/>
            <person name="Uchima C.A."/>
            <person name="Anderluh G."/>
            <person name="Asadollahi M."/>
            <person name="Askin M."/>
            <person name="Barry K."/>
            <person name="Battaglia E."/>
            <person name="Bayram O."/>
            <person name="Benocci T."/>
            <person name="Braus-Stromeyer S.A."/>
            <person name="Caldana C."/>
            <person name="Canovas D."/>
            <person name="Cerqueira G.C."/>
            <person name="Chen F."/>
            <person name="Chen W."/>
            <person name="Choi C."/>
            <person name="Clum A."/>
            <person name="Dos Santos R.A."/>
            <person name="Damasio A.R."/>
            <person name="Diallinas G."/>
            <person name="Emri T."/>
            <person name="Fekete E."/>
            <person name="Flipphi M."/>
            <person name="Freyberg S."/>
            <person name="Gallo A."/>
            <person name="Gournas C."/>
            <person name="Habgood R."/>
            <person name="Hainaut M."/>
            <person name="Harispe M.L."/>
            <person name="Henrissat B."/>
            <person name="Hilden K.S."/>
            <person name="Hope R."/>
            <person name="Hossain A."/>
            <person name="Karabika E."/>
            <person name="Karaffa L."/>
            <person name="Karanyi Z."/>
            <person name="Krasevec N."/>
            <person name="Kuo A."/>
            <person name="Kusch H."/>
            <person name="LaButti K."/>
            <person name="Lagendijk E.L."/>
            <person name="Lapidus A."/>
            <person name="Levasseur A."/>
            <person name="Lindquist E."/>
            <person name="Lipzen A."/>
            <person name="Logrieco A.F."/>
            <person name="MacCabe A."/>
            <person name="Maekelae M.R."/>
            <person name="Malavazi I."/>
            <person name="Melin P."/>
            <person name="Meyer V."/>
            <person name="Mielnichuk N."/>
            <person name="Miskei M."/>
            <person name="Molnar A.P."/>
            <person name="Mule G."/>
            <person name="Ngan C.Y."/>
            <person name="Orejas M."/>
            <person name="Orosz E."/>
            <person name="Ouedraogo J.P."/>
            <person name="Overkamp K.M."/>
            <person name="Park H.-S."/>
            <person name="Perrone G."/>
            <person name="Piumi F."/>
            <person name="Punt P.J."/>
            <person name="Ram A.F."/>
            <person name="Ramon A."/>
            <person name="Rauscher S."/>
            <person name="Record E."/>
            <person name="Riano-Pachon D.M."/>
            <person name="Robert V."/>
            <person name="Roehrig J."/>
            <person name="Ruller R."/>
            <person name="Salamov A."/>
            <person name="Salih N.S."/>
            <person name="Samson R.A."/>
            <person name="Sandor E."/>
            <person name="Sanguinetti M."/>
            <person name="Schuetze T."/>
            <person name="Sepcic K."/>
            <person name="Shelest E."/>
            <person name="Sherlock G."/>
            <person name="Sophianopoulou V."/>
            <person name="Squina F.M."/>
            <person name="Sun H."/>
            <person name="Susca A."/>
            <person name="Todd R.B."/>
            <person name="Tsang A."/>
            <person name="Unkles S.E."/>
            <person name="van de Wiele N."/>
            <person name="van Rossen-Uffink D."/>
            <person name="Oliveira J.V."/>
            <person name="Vesth T.C."/>
            <person name="Visser J."/>
            <person name="Yu J.-H."/>
            <person name="Zhou M."/>
            <person name="Andersen M.R."/>
            <person name="Archer D.B."/>
            <person name="Baker S.E."/>
            <person name="Benoit I."/>
            <person name="Brakhage A.A."/>
            <person name="Braus G.H."/>
            <person name="Fischer R."/>
            <person name="Frisvad J.C."/>
            <person name="Goldman G.H."/>
            <person name="Houbraken J."/>
            <person name="Oakley B."/>
            <person name="Pocsi I."/>
            <person name="Scazzocchio C."/>
            <person name="Seiboth B."/>
            <person name="vanKuyk P.A."/>
            <person name="Wortman J."/>
            <person name="Dyer P.S."/>
            <person name="Grigoriev I.V."/>
        </authorList>
    </citation>
    <scope>NUCLEOTIDE SEQUENCE [LARGE SCALE GENOMIC DNA]</scope>
    <source>
        <strain evidence="5">CBS 593.65</strain>
    </source>
</reference>
<keyword evidence="1" id="KW-0863">Zinc-finger</keyword>
<feature type="compositionally biased region" description="Basic residues" evidence="2">
    <location>
        <begin position="272"/>
        <end position="282"/>
    </location>
</feature>
<dbReference type="GO" id="GO:0008270">
    <property type="term" value="F:zinc ion binding"/>
    <property type="evidence" value="ECO:0007669"/>
    <property type="project" value="UniProtKB-KW"/>
</dbReference>
<feature type="domain" description="C2H2-type" evidence="3">
    <location>
        <begin position="232"/>
        <end position="259"/>
    </location>
</feature>
<evidence type="ECO:0000313" key="4">
    <source>
        <dbReference type="EMBL" id="OJJ64836.1"/>
    </source>
</evidence>
<dbReference type="GeneID" id="63761998"/>
<dbReference type="AlphaFoldDB" id="A0A1L9TZG8"/>
<dbReference type="STRING" id="1036612.A0A1L9TZG8"/>
<keyword evidence="1" id="KW-0479">Metal-binding</keyword>
<dbReference type="RefSeq" id="XP_040708642.1">
    <property type="nucleotide sequence ID" value="XM_040845925.1"/>
</dbReference>
<keyword evidence="1" id="KW-0862">Zinc</keyword>
<evidence type="ECO:0000313" key="5">
    <source>
        <dbReference type="Proteomes" id="UP000184356"/>
    </source>
</evidence>
<organism evidence="4 5">
    <name type="scientific">Aspergillus sydowii CBS 593.65</name>
    <dbReference type="NCBI Taxonomy" id="1036612"/>
    <lineage>
        <taxon>Eukaryota</taxon>
        <taxon>Fungi</taxon>
        <taxon>Dikarya</taxon>
        <taxon>Ascomycota</taxon>
        <taxon>Pezizomycotina</taxon>
        <taxon>Eurotiomycetes</taxon>
        <taxon>Eurotiomycetidae</taxon>
        <taxon>Eurotiales</taxon>
        <taxon>Aspergillaceae</taxon>
        <taxon>Aspergillus</taxon>
        <taxon>Aspergillus subgen. Nidulantes</taxon>
    </lineage>
</organism>